<sequence>MNPTLSLVLLGGGDDARVLRTVRSVALDVAGVAELVVPTTAAGAEAREEVDATLPGRVRWVDDGTLAVRLAAASGDYVGLLAPGDEVEPGVLEAAADYLATRPGTDVLYTDEQWQAPGIEGIHTKPGWTPHYLEGWDYLGRLCLMRRSLVEQAGAGPDESAAEWDLHLRVTELTERVEHLPVMGVTRLHRPSTRPEDVEAGRRAVVARYERLGVDATVEVAHQDGYLRVWRTLPEPPPLVSVVVPTGGGRRDVRGESTLVVETAVRSLVERTTYPRWELVLVVSENTPDGVVDVVRELAGDRLVVAPVTGPFSFSYSVNEGVRVARGEHVVLLNDDTEVVEPRWLDRMVAVAQDPAVGAVGAKLLFEDGTIQHVGIVHDDAWLPVHAHRVGADDASHFGTKIVDVDYLAVTAACVLVPRALYLELGGFSEELPMAFNDVDFCHKVVASGRAVVCTPFATLYHYESSSRVADVRPFERQYLMDKTLELAKHDPHVNHRSVR</sequence>
<dbReference type="PANTHER" id="PTHR43179">
    <property type="entry name" value="RHAMNOSYLTRANSFERASE WBBL"/>
    <property type="match status" value="1"/>
</dbReference>
<dbReference type="GO" id="GO:0016740">
    <property type="term" value="F:transferase activity"/>
    <property type="evidence" value="ECO:0007669"/>
    <property type="project" value="UniProtKB-KW"/>
</dbReference>
<name>A0A3M2JHG6_9CELL</name>
<reference evidence="1 2" key="1">
    <citation type="submission" date="2018-10" db="EMBL/GenBank/DDBJ databases">
        <title>Isolation, diversity and antifungal activity of actinobacteria from wheat.</title>
        <authorList>
            <person name="Han C."/>
        </authorList>
    </citation>
    <scope>NUCLEOTIDE SEQUENCE [LARGE SCALE GENOMIC DNA]</scope>
    <source>
        <strain evidence="1 2">NEAU-YY56</strain>
    </source>
</reference>
<dbReference type="Proteomes" id="UP000269289">
    <property type="component" value="Unassembled WGS sequence"/>
</dbReference>
<dbReference type="RefSeq" id="WP_122148365.1">
    <property type="nucleotide sequence ID" value="NZ_RFFI01000018.1"/>
</dbReference>
<dbReference type="AlphaFoldDB" id="A0A3M2JHG6"/>
<evidence type="ECO:0000313" key="1">
    <source>
        <dbReference type="EMBL" id="RMI13262.1"/>
    </source>
</evidence>
<dbReference type="Gene3D" id="3.90.550.10">
    <property type="entry name" value="Spore Coat Polysaccharide Biosynthesis Protein SpsA, Chain A"/>
    <property type="match status" value="2"/>
</dbReference>
<gene>
    <name evidence="1" type="ORF">EBM89_05025</name>
</gene>
<dbReference type="InterPro" id="IPR029044">
    <property type="entry name" value="Nucleotide-diphossugar_trans"/>
</dbReference>
<dbReference type="EMBL" id="RFFI01000018">
    <property type="protein sequence ID" value="RMI13262.1"/>
    <property type="molecule type" value="Genomic_DNA"/>
</dbReference>
<keyword evidence="2" id="KW-1185">Reference proteome</keyword>
<keyword evidence="1" id="KW-0808">Transferase</keyword>
<comment type="caution">
    <text evidence="1">The sequence shown here is derived from an EMBL/GenBank/DDBJ whole genome shotgun (WGS) entry which is preliminary data.</text>
</comment>
<organism evidence="1 2">
    <name type="scientific">Cellulomonas triticagri</name>
    <dbReference type="NCBI Taxonomy" id="2483352"/>
    <lineage>
        <taxon>Bacteria</taxon>
        <taxon>Bacillati</taxon>
        <taxon>Actinomycetota</taxon>
        <taxon>Actinomycetes</taxon>
        <taxon>Micrococcales</taxon>
        <taxon>Cellulomonadaceae</taxon>
        <taxon>Cellulomonas</taxon>
    </lineage>
</organism>
<protein>
    <submittedName>
        <fullName evidence="1">Glycosyltransferase</fullName>
    </submittedName>
</protein>
<dbReference type="PANTHER" id="PTHR43179:SF7">
    <property type="entry name" value="RHAMNOSYLTRANSFERASE WBBL"/>
    <property type="match status" value="1"/>
</dbReference>
<proteinExistence type="predicted"/>
<dbReference type="SUPFAM" id="SSF53448">
    <property type="entry name" value="Nucleotide-diphospho-sugar transferases"/>
    <property type="match status" value="2"/>
</dbReference>
<evidence type="ECO:0000313" key="2">
    <source>
        <dbReference type="Proteomes" id="UP000269289"/>
    </source>
</evidence>
<dbReference type="Pfam" id="PF13641">
    <property type="entry name" value="Glyco_tranf_2_3"/>
    <property type="match status" value="1"/>
</dbReference>
<accession>A0A3M2JHG6</accession>
<dbReference type="OrthoDB" id="7615426at2"/>